<keyword evidence="1" id="KW-0472">Membrane</keyword>
<evidence type="ECO:0000313" key="6">
    <source>
        <dbReference type="Proteomes" id="UP000292087"/>
    </source>
</evidence>
<dbReference type="Gene3D" id="3.30.700.10">
    <property type="entry name" value="Glycoprotein, Type 4 Pilin"/>
    <property type="match status" value="1"/>
</dbReference>
<dbReference type="InterPro" id="IPR045584">
    <property type="entry name" value="Pilin-like"/>
</dbReference>
<protein>
    <submittedName>
        <fullName evidence="3">Type IV pilus modification protein PilV</fullName>
    </submittedName>
</protein>
<evidence type="ECO:0000313" key="5">
    <source>
        <dbReference type="Proteomes" id="UP000291286"/>
    </source>
</evidence>
<sequence length="163" mass="17699">MSRRHSPCGAAGSGQQGFTLIEVMIAVLVLGVGLLGFAMLQTMNVRYTKSAQDRTVATMLAYQLIDMMRTQRSQASYYNGVTASSFSGVDGTGNACSWIGGSATPAENIARWKCELRRAFPDGTAQVELQPNGTVTVTIDWSDSFWEADPDNQKTTFQVTSRI</sequence>
<evidence type="ECO:0000313" key="2">
    <source>
        <dbReference type="EMBL" id="TAA22034.1"/>
    </source>
</evidence>
<dbReference type="Proteomes" id="UP000293089">
    <property type="component" value="Unassembled WGS sequence"/>
</dbReference>
<dbReference type="InterPro" id="IPR013362">
    <property type="entry name" value="Pilus_4_PilV"/>
</dbReference>
<dbReference type="PROSITE" id="PS00409">
    <property type="entry name" value="PROKAR_NTER_METHYL"/>
    <property type="match status" value="1"/>
</dbReference>
<accession>A0A4Q8LWG8</accession>
<dbReference type="NCBIfam" id="TIGR02532">
    <property type="entry name" value="IV_pilin_GFxxxE"/>
    <property type="match status" value="1"/>
</dbReference>
<evidence type="ECO:0000313" key="4">
    <source>
        <dbReference type="EMBL" id="TAA35879.1"/>
    </source>
</evidence>
<evidence type="ECO:0000313" key="3">
    <source>
        <dbReference type="EMBL" id="TAA27312.1"/>
    </source>
</evidence>
<dbReference type="EMBL" id="SHMF01000002">
    <property type="protein sequence ID" value="TAA35879.1"/>
    <property type="molecule type" value="Genomic_DNA"/>
</dbReference>
<dbReference type="InterPro" id="IPR012902">
    <property type="entry name" value="N_methyl_site"/>
</dbReference>
<dbReference type="NCBIfam" id="TIGR02523">
    <property type="entry name" value="type_IV_pilV"/>
    <property type="match status" value="1"/>
</dbReference>
<dbReference type="Proteomes" id="UP000292087">
    <property type="component" value="Unassembled WGS sequence"/>
</dbReference>
<accession>A0A4V2HDG5</accession>
<keyword evidence="1" id="KW-0812">Transmembrane</keyword>
<reference evidence="5 6" key="1">
    <citation type="submission" date="2019-02" db="EMBL/GenBank/DDBJ databases">
        <title>WGS of Pseudoxanthomonas species novum from clinical isolates.</title>
        <authorList>
            <person name="Bernier A.-M."/>
            <person name="Bernard K."/>
            <person name="Vachon A."/>
        </authorList>
    </citation>
    <scope>NUCLEOTIDE SEQUENCE [LARGE SCALE GENOMIC DNA]</scope>
    <source>
        <strain evidence="7">NML 170316</strain>
        <strain evidence="4 6">NML140781</strain>
        <strain evidence="2">NML170316</strain>
        <strain evidence="3 5">NML171202</strain>
    </source>
</reference>
<dbReference type="SUPFAM" id="SSF54523">
    <property type="entry name" value="Pili subunits"/>
    <property type="match status" value="1"/>
</dbReference>
<proteinExistence type="predicted"/>
<feature type="transmembrane region" description="Helical" evidence="1">
    <location>
        <begin position="20"/>
        <end position="40"/>
    </location>
</feature>
<keyword evidence="7" id="KW-1185">Reference proteome</keyword>
<gene>
    <name evidence="3" type="primary">pilV</name>
    <name evidence="4" type="ORF">EA656_09430</name>
    <name evidence="2" type="ORF">EA658_00035</name>
    <name evidence="3" type="ORF">EA661_14310</name>
</gene>
<dbReference type="Pfam" id="PF07963">
    <property type="entry name" value="N_methyl"/>
    <property type="match status" value="1"/>
</dbReference>
<dbReference type="RefSeq" id="WP_130519910.1">
    <property type="nucleotide sequence ID" value="NZ_SHLZ01000004.1"/>
</dbReference>
<dbReference type="AlphaFoldDB" id="A0A4V2HDG5"/>
<evidence type="ECO:0000256" key="1">
    <source>
        <dbReference type="SAM" id="Phobius"/>
    </source>
</evidence>
<evidence type="ECO:0000313" key="7">
    <source>
        <dbReference type="Proteomes" id="UP000293089"/>
    </source>
</evidence>
<comment type="caution">
    <text evidence="3">The sequence shown here is derived from an EMBL/GenBank/DDBJ whole genome shotgun (WGS) entry which is preliminary data.</text>
</comment>
<dbReference type="EMBL" id="SHME01000001">
    <property type="protein sequence ID" value="TAA22034.1"/>
    <property type="molecule type" value="Genomic_DNA"/>
</dbReference>
<keyword evidence="1" id="KW-1133">Transmembrane helix</keyword>
<dbReference type="EMBL" id="SHMB01000006">
    <property type="protein sequence ID" value="TAA27312.1"/>
    <property type="molecule type" value="Genomic_DNA"/>
</dbReference>
<organism evidence="3 5">
    <name type="scientific">Pseudoxanthomonas winnipegensis</name>
    <dbReference type="NCBI Taxonomy" id="2480810"/>
    <lineage>
        <taxon>Bacteria</taxon>
        <taxon>Pseudomonadati</taxon>
        <taxon>Pseudomonadota</taxon>
        <taxon>Gammaproteobacteria</taxon>
        <taxon>Lysobacterales</taxon>
        <taxon>Lysobacteraceae</taxon>
        <taxon>Pseudoxanthomonas</taxon>
    </lineage>
</organism>
<name>A0A4V2HDG5_9GAMM</name>
<dbReference type="Proteomes" id="UP000291286">
    <property type="component" value="Unassembled WGS sequence"/>
</dbReference>